<evidence type="ECO:0000313" key="2">
    <source>
        <dbReference type="Proteomes" id="UP000203112"/>
    </source>
</evidence>
<name>R4TM02_9CAUD</name>
<keyword evidence="2" id="KW-1185">Reference proteome</keyword>
<dbReference type="EMBL" id="KC292024">
    <property type="protein sequence ID" value="AGM11193.1"/>
    <property type="molecule type" value="Genomic_DNA"/>
</dbReference>
<dbReference type="GeneID" id="16194320"/>
<proteinExistence type="predicted"/>
<dbReference type="RefSeq" id="YP_008060337.1">
    <property type="nucleotide sequence ID" value="NC_021340.1"/>
</dbReference>
<dbReference type="KEGG" id="vg:16194320"/>
<dbReference type="OrthoDB" id="35692at10239"/>
<gene>
    <name evidence="1" type="primary">28</name>
    <name evidence="1" type="ORF">HHTV2_28</name>
</gene>
<protein>
    <submittedName>
        <fullName evidence="1">Uncharacterized protein</fullName>
    </submittedName>
</protein>
<dbReference type="Proteomes" id="UP000203112">
    <property type="component" value="Segment"/>
</dbReference>
<reference evidence="1 2" key="1">
    <citation type="submission" date="2012-12" db="EMBL/GenBank/DDBJ databases">
        <authorList>
            <person name="Sencilo A."/>
            <person name="Jacobs-Sera D."/>
            <person name="Russell D.A."/>
            <person name="Ko C."/>
            <person name="Atanasova N."/>
            <person name="Osterlund E."/>
            <person name="Oksanen H.M."/>
            <person name="Bamford D.H."/>
            <person name="Hatfull G.F."/>
            <person name="Roine E."/>
            <person name="Hendrix R.W."/>
        </authorList>
    </citation>
    <scope>NUCLEOTIDE SEQUENCE [LARGE SCALE GENOMIC DNA]</scope>
</reference>
<accession>R4TM02</accession>
<evidence type="ECO:0000313" key="1">
    <source>
        <dbReference type="EMBL" id="AGM11193.1"/>
    </source>
</evidence>
<sequence>MSADFTPVSVHEALDVGGWLEDARGPGCYALRLRVPDSAEDAHRTWLQHFEATPGDDALTRMAQADRVAYVGASKRVYDRLMDHAEGEKRKAAVLRAFPAVEVVRVWPMDTPFEREWGAARDLAGDGWTVWVNGDLVE</sequence>
<organism evidence="1 2">
    <name type="scientific">Haloarcula hispanica tailed virus 2</name>
    <dbReference type="NCBI Taxonomy" id="1273751"/>
    <lineage>
        <taxon>Viruses</taxon>
        <taxon>Duplodnaviria</taxon>
        <taxon>Heunggongvirae</taxon>
        <taxon>Uroviricota</taxon>
        <taxon>Caudoviricetes</taxon>
        <taxon>Saparoviridae</taxon>
        <taxon>Halohivirus</taxon>
        <taxon>Halohivirus suolae</taxon>
        <taxon>Halohivirus HHTV2</taxon>
    </lineage>
</organism>